<name>A0A897MZA9_9EURY</name>
<accession>A0A897MZA9</accession>
<keyword evidence="6" id="KW-1185">Reference proteome</keyword>
<reference evidence="5" key="1">
    <citation type="submission" date="2020-11" db="EMBL/GenBank/DDBJ databases">
        <title>Carbohydrate-dependent, anaerobic sulfur respiration: A novel catabolism in halophilic archaea.</title>
        <authorList>
            <person name="Sorokin D.Y."/>
            <person name="Messina E."/>
            <person name="Smedile F."/>
            <person name="La Cono V."/>
            <person name="Hallsworth J.E."/>
            <person name="Yakimov M.M."/>
        </authorList>
    </citation>
    <scope>NUCLEOTIDE SEQUENCE</scope>
    <source>
        <strain evidence="5">AArc-S</strain>
    </source>
</reference>
<proteinExistence type="predicted"/>
<keyword evidence="1" id="KW-0479">Metal-binding</keyword>
<dbReference type="EMBL" id="CP064786">
    <property type="protein sequence ID" value="QSG03456.1"/>
    <property type="molecule type" value="Genomic_DNA"/>
</dbReference>
<evidence type="ECO:0000256" key="2">
    <source>
        <dbReference type="ARBA" id="ARBA00023008"/>
    </source>
</evidence>
<evidence type="ECO:0000313" key="5">
    <source>
        <dbReference type="EMBL" id="QSG03456.1"/>
    </source>
</evidence>
<dbReference type="InterPro" id="IPR000923">
    <property type="entry name" value="BlueCu_1"/>
</dbReference>
<dbReference type="GO" id="GO:0005507">
    <property type="term" value="F:copper ion binding"/>
    <property type="evidence" value="ECO:0007669"/>
    <property type="project" value="InterPro"/>
</dbReference>
<dbReference type="GO" id="GO:0009055">
    <property type="term" value="F:electron transfer activity"/>
    <property type="evidence" value="ECO:0007669"/>
    <property type="project" value="InterPro"/>
</dbReference>
<feature type="region of interest" description="Disordered" evidence="3">
    <location>
        <begin position="1"/>
        <end position="53"/>
    </location>
</feature>
<keyword evidence="2" id="KW-0186">Copper</keyword>
<dbReference type="AlphaFoldDB" id="A0A897MZA9"/>
<evidence type="ECO:0000256" key="1">
    <source>
        <dbReference type="ARBA" id="ARBA00022723"/>
    </source>
</evidence>
<evidence type="ECO:0000313" key="6">
    <source>
        <dbReference type="Proteomes" id="UP000663586"/>
    </source>
</evidence>
<sequence>MSGCSGDEDAETGEQENADGEKEESTDDDVDDTRGDGEPTELDIPEPVDWTDESQATIEVGPGGETVFEPDAVRVETGTTLRWIWLDEGHTVSPTHLPDGGKFEGHEKVEEAGFEIEFLPETPGEYRYVCEEHEEMVGYLVVE</sequence>
<dbReference type="KEGG" id="hara:AArcS_2259"/>
<organism evidence="5 6">
    <name type="scientific">Natranaeroarchaeum sulfidigenes</name>
    <dbReference type="NCBI Taxonomy" id="2784880"/>
    <lineage>
        <taxon>Archaea</taxon>
        <taxon>Methanobacteriati</taxon>
        <taxon>Methanobacteriota</taxon>
        <taxon>Stenosarchaea group</taxon>
        <taxon>Halobacteria</taxon>
        <taxon>Halobacteriales</taxon>
        <taxon>Natronoarchaeaceae</taxon>
        <taxon>Natranaeroarchaeum</taxon>
    </lineage>
</organism>
<protein>
    <submittedName>
        <fullName evidence="5">Plastocyanin</fullName>
    </submittedName>
</protein>
<gene>
    <name evidence="5" type="primary">petE8</name>
    <name evidence="5" type="ORF">AArcS_2259</name>
</gene>
<feature type="compositionally biased region" description="Acidic residues" evidence="3">
    <location>
        <begin position="1"/>
        <end position="31"/>
    </location>
</feature>
<evidence type="ECO:0000256" key="3">
    <source>
        <dbReference type="SAM" id="MobiDB-lite"/>
    </source>
</evidence>
<dbReference type="InterPro" id="IPR008972">
    <property type="entry name" value="Cupredoxin"/>
</dbReference>
<dbReference type="SUPFAM" id="SSF49503">
    <property type="entry name" value="Cupredoxins"/>
    <property type="match status" value="1"/>
</dbReference>
<feature type="domain" description="Blue (type 1) copper" evidence="4">
    <location>
        <begin position="63"/>
        <end position="143"/>
    </location>
</feature>
<dbReference type="Proteomes" id="UP000663586">
    <property type="component" value="Chromosome"/>
</dbReference>
<dbReference type="Pfam" id="PF00127">
    <property type="entry name" value="Copper-bind"/>
    <property type="match status" value="1"/>
</dbReference>
<evidence type="ECO:0000259" key="4">
    <source>
        <dbReference type="Pfam" id="PF00127"/>
    </source>
</evidence>
<dbReference type="Gene3D" id="2.60.40.420">
    <property type="entry name" value="Cupredoxins - blue copper proteins"/>
    <property type="match status" value="1"/>
</dbReference>
<feature type="compositionally biased region" description="Acidic residues" evidence="3">
    <location>
        <begin position="38"/>
        <end position="52"/>
    </location>
</feature>